<evidence type="ECO:0000313" key="10">
    <source>
        <dbReference type="Proteomes" id="UP000605986"/>
    </source>
</evidence>
<keyword evidence="4" id="KW-0547">Nucleotide-binding</keyword>
<dbReference type="SMART" id="SM00072">
    <property type="entry name" value="GuKc"/>
    <property type="match status" value="1"/>
</dbReference>
<keyword evidence="3" id="KW-0808">Transferase</keyword>
<dbReference type="PROSITE" id="PS00856">
    <property type="entry name" value="GUANYLATE_KINASE_1"/>
    <property type="match status" value="1"/>
</dbReference>
<dbReference type="Pfam" id="PF20684">
    <property type="entry name" value="Fung_rhodopsin"/>
    <property type="match status" value="1"/>
</dbReference>
<evidence type="ECO:0000256" key="6">
    <source>
        <dbReference type="ARBA" id="ARBA00022840"/>
    </source>
</evidence>
<feature type="transmembrane region" description="Helical" evidence="7">
    <location>
        <begin position="52"/>
        <end position="76"/>
    </location>
</feature>
<dbReference type="GO" id="GO:0005524">
    <property type="term" value="F:ATP binding"/>
    <property type="evidence" value="ECO:0007669"/>
    <property type="project" value="UniProtKB-KW"/>
</dbReference>
<dbReference type="Proteomes" id="UP000605986">
    <property type="component" value="Unassembled WGS sequence"/>
</dbReference>
<evidence type="ECO:0000256" key="5">
    <source>
        <dbReference type="ARBA" id="ARBA00022777"/>
    </source>
</evidence>
<dbReference type="InterPro" id="IPR008144">
    <property type="entry name" value="Guanylate_kin-like_dom"/>
</dbReference>
<organism evidence="9 10">
    <name type="scientific">Fusarium austroafricanum</name>
    <dbReference type="NCBI Taxonomy" id="2364996"/>
    <lineage>
        <taxon>Eukaryota</taxon>
        <taxon>Fungi</taxon>
        <taxon>Dikarya</taxon>
        <taxon>Ascomycota</taxon>
        <taxon>Pezizomycotina</taxon>
        <taxon>Sordariomycetes</taxon>
        <taxon>Hypocreomycetidae</taxon>
        <taxon>Hypocreales</taxon>
        <taxon>Nectriaceae</taxon>
        <taxon>Fusarium</taxon>
        <taxon>Fusarium concolor species complex</taxon>
    </lineage>
</organism>
<evidence type="ECO:0000259" key="8">
    <source>
        <dbReference type="PROSITE" id="PS50052"/>
    </source>
</evidence>
<evidence type="ECO:0000256" key="3">
    <source>
        <dbReference type="ARBA" id="ARBA00022679"/>
    </source>
</evidence>
<dbReference type="InterPro" id="IPR017665">
    <property type="entry name" value="Guanylate_kinase"/>
</dbReference>
<dbReference type="OrthoDB" id="9976870at2759"/>
<comment type="caution">
    <text evidence="9">The sequence shown here is derived from an EMBL/GenBank/DDBJ whole genome shotgun (WGS) entry which is preliminary data.</text>
</comment>
<comment type="similarity">
    <text evidence="1">Belongs to the guanylate kinase family.</text>
</comment>
<keyword evidence="10" id="KW-1185">Reference proteome</keyword>
<feature type="transmembrane region" description="Helical" evidence="7">
    <location>
        <begin position="15"/>
        <end position="40"/>
    </location>
</feature>
<dbReference type="PROSITE" id="PS50052">
    <property type="entry name" value="GUANYLATE_KINASE_2"/>
    <property type="match status" value="1"/>
</dbReference>
<dbReference type="InterPro" id="IPR027417">
    <property type="entry name" value="P-loop_NTPase"/>
</dbReference>
<keyword evidence="5" id="KW-0418">Kinase</keyword>
<feature type="domain" description="Guanylate kinase-like" evidence="8">
    <location>
        <begin position="363"/>
        <end position="546"/>
    </location>
</feature>
<dbReference type="GO" id="GO:0005829">
    <property type="term" value="C:cytosol"/>
    <property type="evidence" value="ECO:0007669"/>
    <property type="project" value="TreeGrafter"/>
</dbReference>
<dbReference type="NCBIfam" id="TIGR03263">
    <property type="entry name" value="guanyl_kin"/>
    <property type="match status" value="1"/>
</dbReference>
<dbReference type="InterPro" id="IPR020590">
    <property type="entry name" value="Guanylate_kinase_CS"/>
</dbReference>
<dbReference type="Pfam" id="PF00625">
    <property type="entry name" value="Guanylate_kin"/>
    <property type="match status" value="1"/>
</dbReference>
<evidence type="ECO:0000256" key="2">
    <source>
        <dbReference type="ARBA" id="ARBA00012961"/>
    </source>
</evidence>
<evidence type="ECO:0000256" key="4">
    <source>
        <dbReference type="ARBA" id="ARBA00022741"/>
    </source>
</evidence>
<gene>
    <name evidence="9" type="ORF">F53441_11447</name>
</gene>
<dbReference type="PANTHER" id="PTHR23117">
    <property type="entry name" value="GUANYLATE KINASE-RELATED"/>
    <property type="match status" value="1"/>
</dbReference>
<evidence type="ECO:0000313" key="9">
    <source>
        <dbReference type="EMBL" id="KAF4443398.1"/>
    </source>
</evidence>
<feature type="transmembrane region" description="Helical" evidence="7">
    <location>
        <begin position="170"/>
        <end position="197"/>
    </location>
</feature>
<keyword evidence="7" id="KW-1133">Transmembrane helix</keyword>
<dbReference type="GO" id="GO:0004385">
    <property type="term" value="F:GMP kinase activity"/>
    <property type="evidence" value="ECO:0007669"/>
    <property type="project" value="UniProtKB-EC"/>
</dbReference>
<evidence type="ECO:0000256" key="1">
    <source>
        <dbReference type="ARBA" id="ARBA00005790"/>
    </source>
</evidence>
<feature type="transmembrane region" description="Helical" evidence="7">
    <location>
        <begin position="128"/>
        <end position="150"/>
    </location>
</feature>
<evidence type="ECO:0000256" key="7">
    <source>
        <dbReference type="SAM" id="Phobius"/>
    </source>
</evidence>
<dbReference type="PANTHER" id="PTHR23117:SF13">
    <property type="entry name" value="GUANYLATE KINASE"/>
    <property type="match status" value="1"/>
</dbReference>
<keyword evidence="7" id="KW-0812">Transmembrane</keyword>
<dbReference type="CDD" id="cd00071">
    <property type="entry name" value="GMPK"/>
    <property type="match status" value="1"/>
</dbReference>
<feature type="transmembrane region" description="Helical" evidence="7">
    <location>
        <begin position="96"/>
        <end position="121"/>
    </location>
</feature>
<feature type="transmembrane region" description="Helical" evidence="7">
    <location>
        <begin position="209"/>
        <end position="231"/>
    </location>
</feature>
<proteinExistence type="inferred from homology"/>
<dbReference type="InterPro" id="IPR049326">
    <property type="entry name" value="Rhodopsin_dom_fungi"/>
</dbReference>
<dbReference type="Gene3D" id="3.40.50.300">
    <property type="entry name" value="P-loop containing nucleotide triphosphate hydrolases"/>
    <property type="match status" value="1"/>
</dbReference>
<dbReference type="InterPro" id="IPR008145">
    <property type="entry name" value="GK/Ca_channel_bsu"/>
</dbReference>
<dbReference type="EMBL" id="JAADJG010000577">
    <property type="protein sequence ID" value="KAF4443398.1"/>
    <property type="molecule type" value="Genomic_DNA"/>
</dbReference>
<accession>A0A8H4K5Z3</accession>
<dbReference type="AlphaFoldDB" id="A0A8H4K5Z3"/>
<dbReference type="SUPFAM" id="SSF52540">
    <property type="entry name" value="P-loop containing nucleoside triphosphate hydrolases"/>
    <property type="match status" value="1"/>
</dbReference>
<sequence length="548" mass="60827">MAANVDVTYVTPEGLGLILLIVTFFFAVLTTIIIILRAMIRPMHGVFGNDDVLMITGWALFIVVVGVVSRGTYYGIGAKDDRLNDYLVEKSKMHIWLFQTFYCCSLVFIKSSICVTLLRIAVKRSHRIITGITLCVSFISSIIVIIGLFTMCRPIQANWDQSAGTCSPPIAITSLSYLTSAAAVVTDWVCAILPAFMIYKAQMKTATKVFVSIILGLGVLASIATIVRLPYIKYYSHLEDYPCTDVAPFFNSLTNMRTQTTSEISLSNPSLSREQVSSPARFTVCPDCSRAESISIPHMDTRQPMVHHTQEQVLGIEPRDSLTLWGIGIGSGPNAMRRKETLSVFSSEHCAMHILEDAEASDRRLIIISGPSGVDKDTLIQRLIDFHPGKFSLTVSHTTRKPRAGEVDGVSYHFVPEPVFSNLLDKDGFIEHAFFSGNYYGTSKDAIAYQRSQGSTPLLDIDIEGVKTITQSQSLDARYVFIRPPSLQALERRLRARGTEEEASMHERLVRAKAELDYADTSGVYDMVIVNDDLDEAFKRLEIFALGL</sequence>
<name>A0A8H4K5Z3_9HYPO</name>
<protein>
    <recommendedName>
        <fullName evidence="2">guanylate kinase</fullName>
        <ecNumber evidence="2">2.7.4.8</ecNumber>
    </recommendedName>
</protein>
<keyword evidence="6" id="KW-0067">ATP-binding</keyword>
<dbReference type="EC" id="2.7.4.8" evidence="2"/>
<keyword evidence="7" id="KW-0472">Membrane</keyword>
<reference evidence="9" key="1">
    <citation type="submission" date="2020-01" db="EMBL/GenBank/DDBJ databases">
        <title>Identification and distribution of gene clusters putatively required for synthesis of sphingolipid metabolism inhibitors in phylogenetically diverse species of the filamentous fungus Fusarium.</title>
        <authorList>
            <person name="Kim H.-S."/>
            <person name="Busman M."/>
            <person name="Brown D.W."/>
            <person name="Divon H."/>
            <person name="Uhlig S."/>
            <person name="Proctor R.H."/>
        </authorList>
    </citation>
    <scope>NUCLEOTIDE SEQUENCE</scope>
    <source>
        <strain evidence="9">NRRL 53441</strain>
    </source>
</reference>